<dbReference type="Proteomes" id="UP000291758">
    <property type="component" value="Chromosome"/>
</dbReference>
<organism evidence="2 3">
    <name type="scientific">Xylanimonas allomyrinae</name>
    <dbReference type="NCBI Taxonomy" id="2509459"/>
    <lineage>
        <taxon>Bacteria</taxon>
        <taxon>Bacillati</taxon>
        <taxon>Actinomycetota</taxon>
        <taxon>Actinomycetes</taxon>
        <taxon>Micrococcales</taxon>
        <taxon>Promicromonosporaceae</taxon>
        <taxon>Xylanimonas</taxon>
    </lineage>
</organism>
<keyword evidence="3" id="KW-1185">Reference proteome</keyword>
<dbReference type="RefSeq" id="WP_129204199.1">
    <property type="nucleotide sequence ID" value="NZ_CP035495.1"/>
</dbReference>
<evidence type="ECO:0000313" key="2">
    <source>
        <dbReference type="EMBL" id="QAY63266.1"/>
    </source>
</evidence>
<dbReference type="Pfam" id="PF10739">
    <property type="entry name" value="DUF2550"/>
    <property type="match status" value="1"/>
</dbReference>
<keyword evidence="1" id="KW-1133">Transmembrane helix</keyword>
<dbReference type="EMBL" id="CP035495">
    <property type="protein sequence ID" value="QAY63266.1"/>
    <property type="molecule type" value="Genomic_DNA"/>
</dbReference>
<dbReference type="OrthoDB" id="3267160at2"/>
<dbReference type="InterPro" id="IPR019675">
    <property type="entry name" value="DUF2550"/>
</dbReference>
<keyword evidence="1" id="KW-0472">Membrane</keyword>
<gene>
    <name evidence="2" type="ORF">ET495_08430</name>
</gene>
<proteinExistence type="predicted"/>
<evidence type="ECO:0000256" key="1">
    <source>
        <dbReference type="SAM" id="Phobius"/>
    </source>
</evidence>
<sequence length="139" mass="15260">MPAVVWGVLAVVVIVALVLALGASRLRSLSHRVGSFPCHARAAGNPRVAFTLGIAHYAVGRIDWYRCWSLSPRAARTWLRDRLEVTGRVPLDQADQAGQYLVRCRYDDIDFELSMSAAAYAGLASWLEAAPPGRRDLVL</sequence>
<keyword evidence="1" id="KW-0812">Transmembrane</keyword>
<dbReference type="AlphaFoldDB" id="A0A4P6ELW5"/>
<name>A0A4P6ELW5_9MICO</name>
<protein>
    <submittedName>
        <fullName evidence="2">DUF2550 family protein</fullName>
    </submittedName>
</protein>
<evidence type="ECO:0000313" key="3">
    <source>
        <dbReference type="Proteomes" id="UP000291758"/>
    </source>
</evidence>
<reference evidence="2 3" key="1">
    <citation type="submission" date="2019-01" db="EMBL/GenBank/DDBJ databases">
        <title>Genome sequencing of strain 2JSPR-7.</title>
        <authorList>
            <person name="Heo J."/>
            <person name="Kim S.-J."/>
            <person name="Kim J.-S."/>
            <person name="Hong S.-B."/>
            <person name="Kwon S.-W."/>
        </authorList>
    </citation>
    <scope>NUCLEOTIDE SEQUENCE [LARGE SCALE GENOMIC DNA]</scope>
    <source>
        <strain evidence="2 3">2JSPR-7</strain>
    </source>
</reference>
<dbReference type="KEGG" id="xyl:ET495_08430"/>
<feature type="transmembrane region" description="Helical" evidence="1">
    <location>
        <begin position="6"/>
        <end position="23"/>
    </location>
</feature>
<accession>A0A4P6ELW5</accession>